<keyword evidence="3" id="KW-1185">Reference proteome</keyword>
<organism evidence="2 3">
    <name type="scientific">Actinopolymorpha pittospori</name>
    <dbReference type="NCBI Taxonomy" id="648752"/>
    <lineage>
        <taxon>Bacteria</taxon>
        <taxon>Bacillati</taxon>
        <taxon>Actinomycetota</taxon>
        <taxon>Actinomycetes</taxon>
        <taxon>Propionibacteriales</taxon>
        <taxon>Actinopolymorphaceae</taxon>
        <taxon>Actinopolymorpha</taxon>
    </lineage>
</organism>
<dbReference type="EMBL" id="JADBEM010000001">
    <property type="protein sequence ID" value="MBE1604917.1"/>
    <property type="molecule type" value="Genomic_DNA"/>
</dbReference>
<comment type="caution">
    <text evidence="2">The sequence shown here is derived from an EMBL/GenBank/DDBJ whole genome shotgun (WGS) entry which is preliminary data.</text>
</comment>
<gene>
    <name evidence="2" type="ORF">HEB94_001765</name>
</gene>
<feature type="region of interest" description="Disordered" evidence="1">
    <location>
        <begin position="131"/>
        <end position="159"/>
    </location>
</feature>
<evidence type="ECO:0000256" key="1">
    <source>
        <dbReference type="SAM" id="MobiDB-lite"/>
    </source>
</evidence>
<evidence type="ECO:0000313" key="2">
    <source>
        <dbReference type="EMBL" id="MBE1604917.1"/>
    </source>
</evidence>
<protein>
    <submittedName>
        <fullName evidence="2">Uncharacterized protein</fullName>
    </submittedName>
</protein>
<reference evidence="2" key="1">
    <citation type="submission" date="2020-10" db="EMBL/GenBank/DDBJ databases">
        <title>Sequencing the genomes of 1000 actinobacteria strains.</title>
        <authorList>
            <person name="Klenk H.-P."/>
        </authorList>
    </citation>
    <scope>NUCLEOTIDE SEQUENCE</scope>
    <source>
        <strain evidence="2">DSM 45354</strain>
    </source>
</reference>
<sequence length="159" mass="17650">MTTTDAEREQLAAHLRQLLDNRLLDPIDILLAPGPVLDQLRDRANDQARAWADQLLDGTEQQAMYVVVRLVSALYPADEVFDPPAQWWRTPLGQVTARRLGHPTVPAVTNAVAAAMLGVTRQGVHDLLSRGKLTQHPDGGVDVTSVRDRLRRRHDAMTP</sequence>
<accession>A0A927MX46</accession>
<dbReference type="AlphaFoldDB" id="A0A927MX46"/>
<evidence type="ECO:0000313" key="3">
    <source>
        <dbReference type="Proteomes" id="UP000638648"/>
    </source>
</evidence>
<proteinExistence type="predicted"/>
<feature type="compositionally biased region" description="Basic residues" evidence="1">
    <location>
        <begin position="149"/>
        <end position="159"/>
    </location>
</feature>
<dbReference type="Proteomes" id="UP000638648">
    <property type="component" value="Unassembled WGS sequence"/>
</dbReference>
<name>A0A927MX46_9ACTN</name>
<dbReference type="RefSeq" id="WP_192749349.1">
    <property type="nucleotide sequence ID" value="NZ_BAABJL010000002.1"/>
</dbReference>